<proteinExistence type="predicted"/>
<evidence type="ECO:0000313" key="1">
    <source>
        <dbReference type="EMBL" id="GAI67634.1"/>
    </source>
</evidence>
<comment type="caution">
    <text evidence="1">The sequence shown here is derived from an EMBL/GenBank/DDBJ whole genome shotgun (WGS) entry which is preliminary data.</text>
</comment>
<reference evidence="1" key="1">
    <citation type="journal article" date="2014" name="Front. Microbiol.">
        <title>High frequency of phylogenetically diverse reductive dehalogenase-homologous genes in deep subseafloor sedimentary metagenomes.</title>
        <authorList>
            <person name="Kawai M."/>
            <person name="Futagami T."/>
            <person name="Toyoda A."/>
            <person name="Takaki Y."/>
            <person name="Nishi S."/>
            <person name="Hori S."/>
            <person name="Arai W."/>
            <person name="Tsubouchi T."/>
            <person name="Morono Y."/>
            <person name="Uchiyama I."/>
            <person name="Ito T."/>
            <person name="Fujiyama A."/>
            <person name="Inagaki F."/>
            <person name="Takami H."/>
        </authorList>
    </citation>
    <scope>NUCLEOTIDE SEQUENCE</scope>
    <source>
        <strain evidence="1">Expedition CK06-06</strain>
    </source>
</reference>
<gene>
    <name evidence="1" type="ORF">S12H4_06133</name>
</gene>
<protein>
    <submittedName>
        <fullName evidence="1">Uncharacterized protein</fullName>
    </submittedName>
</protein>
<name>X1SIN7_9ZZZZ</name>
<dbReference type="EMBL" id="BARW01002112">
    <property type="protein sequence ID" value="GAI67634.1"/>
    <property type="molecule type" value="Genomic_DNA"/>
</dbReference>
<sequence>MARKPSDLDKRAAKGFQELANISDFFPVSCRFRRIVKPNTRGFWFEGAEEFKKHFGSPANYFAGALEYVRLATGWLYPYRSLDATILKGKRQTSSGTATVGLHGFKSGDIHLVWANGEFTWTVLHELVHLYKKGWEEDRVEQQALRLTLGV</sequence>
<organism evidence="1">
    <name type="scientific">marine sediment metagenome</name>
    <dbReference type="NCBI Taxonomy" id="412755"/>
    <lineage>
        <taxon>unclassified sequences</taxon>
        <taxon>metagenomes</taxon>
        <taxon>ecological metagenomes</taxon>
    </lineage>
</organism>
<dbReference type="AlphaFoldDB" id="X1SIN7"/>
<accession>X1SIN7</accession>